<sequence length="195" mass="21041">MTDHKNSNDGDDRSADFRKGERQAGSDVASAGANTEESWADFMAEHAGDLDDVENSRAARKFNRKAECEEKKALLDVEDLKKNAFVGGNRFTQPGPRDHAGTSWLDTDDVMDRYGEDFTPPNPSIGHVSPGRVVLWILFVAGILGIIASTLVPSLASVLGVIFGLCLIVGAGGLFATHRGHDDTKRDEDDDGARV</sequence>
<organism evidence="3 4">
    <name type="scientific">Bifidobacterium choloepi</name>
    <dbReference type="NCBI Taxonomy" id="2614131"/>
    <lineage>
        <taxon>Bacteria</taxon>
        <taxon>Bacillati</taxon>
        <taxon>Actinomycetota</taxon>
        <taxon>Actinomycetes</taxon>
        <taxon>Bifidobacteriales</taxon>
        <taxon>Bifidobacteriaceae</taxon>
        <taxon>Bifidobacterium</taxon>
    </lineage>
</organism>
<keyword evidence="4" id="KW-1185">Reference proteome</keyword>
<name>A0A6I5NIE2_9BIFI</name>
<proteinExistence type="predicted"/>
<evidence type="ECO:0008006" key="5">
    <source>
        <dbReference type="Google" id="ProtNLM"/>
    </source>
</evidence>
<dbReference type="EMBL" id="VYSG01000002">
    <property type="protein sequence ID" value="NEG70133.1"/>
    <property type="molecule type" value="Genomic_DNA"/>
</dbReference>
<dbReference type="RefSeq" id="WP_163227730.1">
    <property type="nucleotide sequence ID" value="NZ_VYSG01000002.1"/>
</dbReference>
<feature type="region of interest" description="Disordered" evidence="1">
    <location>
        <begin position="1"/>
        <end position="43"/>
    </location>
</feature>
<evidence type="ECO:0000256" key="1">
    <source>
        <dbReference type="SAM" id="MobiDB-lite"/>
    </source>
</evidence>
<keyword evidence="2" id="KW-1133">Transmembrane helix</keyword>
<keyword evidence="2" id="KW-0472">Membrane</keyword>
<evidence type="ECO:0000313" key="4">
    <source>
        <dbReference type="Proteomes" id="UP000469292"/>
    </source>
</evidence>
<feature type="transmembrane region" description="Helical" evidence="2">
    <location>
        <begin position="158"/>
        <end position="176"/>
    </location>
</feature>
<dbReference type="Proteomes" id="UP000469292">
    <property type="component" value="Unassembled WGS sequence"/>
</dbReference>
<evidence type="ECO:0000256" key="2">
    <source>
        <dbReference type="SAM" id="Phobius"/>
    </source>
</evidence>
<comment type="caution">
    <text evidence="3">The sequence shown here is derived from an EMBL/GenBank/DDBJ whole genome shotgun (WGS) entry which is preliminary data.</text>
</comment>
<feature type="compositionally biased region" description="Basic and acidic residues" evidence="1">
    <location>
        <begin position="1"/>
        <end position="24"/>
    </location>
</feature>
<feature type="transmembrane region" description="Helical" evidence="2">
    <location>
        <begin position="133"/>
        <end position="152"/>
    </location>
</feature>
<evidence type="ECO:0000313" key="3">
    <source>
        <dbReference type="EMBL" id="NEG70133.1"/>
    </source>
</evidence>
<dbReference type="AlphaFoldDB" id="A0A6I5NIE2"/>
<accession>A0A6I5NIE2</accession>
<gene>
    <name evidence="3" type="ORF">F6S87_05920</name>
</gene>
<protein>
    <recommendedName>
        <fullName evidence="5">Membrane associated protein</fullName>
    </recommendedName>
</protein>
<keyword evidence="2" id="KW-0812">Transmembrane</keyword>
<reference evidence="3 4" key="1">
    <citation type="submission" date="2019-09" db="EMBL/GenBank/DDBJ databases">
        <title>Phylogenetic characterization of a novel taxon of the genus Bifidobacterium: Bifidobacterium choloepi sp. nov.</title>
        <authorList>
            <person name="Modesto M."/>
            <person name="Satti M."/>
        </authorList>
    </citation>
    <scope>NUCLEOTIDE SEQUENCE [LARGE SCALE GENOMIC DNA]</scope>
    <source>
        <strain evidence="3 4">BRDM6</strain>
    </source>
</reference>